<keyword evidence="2" id="KW-0732">Signal</keyword>
<evidence type="ECO:0000256" key="1">
    <source>
        <dbReference type="SAM" id="MobiDB-lite"/>
    </source>
</evidence>
<feature type="region of interest" description="Disordered" evidence="1">
    <location>
        <begin position="75"/>
        <end position="96"/>
    </location>
</feature>
<organism evidence="3 4">
    <name type="scientific">Novosphingobium soli</name>
    <dbReference type="NCBI Taxonomy" id="574956"/>
    <lineage>
        <taxon>Bacteria</taxon>
        <taxon>Pseudomonadati</taxon>
        <taxon>Pseudomonadota</taxon>
        <taxon>Alphaproteobacteria</taxon>
        <taxon>Sphingomonadales</taxon>
        <taxon>Sphingomonadaceae</taxon>
        <taxon>Novosphingobium</taxon>
    </lineage>
</organism>
<proteinExistence type="predicted"/>
<evidence type="ECO:0008006" key="5">
    <source>
        <dbReference type="Google" id="ProtNLM"/>
    </source>
</evidence>
<dbReference type="RefSeq" id="WP_086485567.1">
    <property type="nucleotide sequence ID" value="NZ_JBHLWK010000006.1"/>
</dbReference>
<dbReference type="Proteomes" id="UP001589798">
    <property type="component" value="Unassembled WGS sequence"/>
</dbReference>
<comment type="caution">
    <text evidence="3">The sequence shown here is derived from an EMBL/GenBank/DDBJ whole genome shotgun (WGS) entry which is preliminary data.</text>
</comment>
<accession>A0ABV6CTC1</accession>
<feature type="compositionally biased region" description="Low complexity" evidence="1">
    <location>
        <begin position="79"/>
        <end position="96"/>
    </location>
</feature>
<reference evidence="3 4" key="1">
    <citation type="submission" date="2024-09" db="EMBL/GenBank/DDBJ databases">
        <authorList>
            <person name="Sun Q."/>
            <person name="Mori K."/>
        </authorList>
    </citation>
    <scope>NUCLEOTIDE SEQUENCE [LARGE SCALE GENOMIC DNA]</scope>
    <source>
        <strain evidence="3 4">CCM 7706</strain>
    </source>
</reference>
<name>A0ABV6CTC1_9SPHN</name>
<sequence length="96" mass="9690">MRKKTIIVTAAAALGVLAVAAGPVLADEMPPGMPDIAAAPKAKTAAPSAEAAHHMQGMRHGGEQMHAQMMPEHKMAMHGASGSDDASMSGMSRGGC</sequence>
<evidence type="ECO:0000313" key="4">
    <source>
        <dbReference type="Proteomes" id="UP001589798"/>
    </source>
</evidence>
<feature type="region of interest" description="Disordered" evidence="1">
    <location>
        <begin position="35"/>
        <end position="63"/>
    </location>
</feature>
<protein>
    <recommendedName>
        <fullName evidence="5">Pentapeptide MXKDX repeat protein</fullName>
    </recommendedName>
</protein>
<feature type="signal peptide" evidence="2">
    <location>
        <begin position="1"/>
        <end position="26"/>
    </location>
</feature>
<dbReference type="EMBL" id="JBHLWK010000006">
    <property type="protein sequence ID" value="MFC0203261.1"/>
    <property type="molecule type" value="Genomic_DNA"/>
</dbReference>
<evidence type="ECO:0000256" key="2">
    <source>
        <dbReference type="SAM" id="SignalP"/>
    </source>
</evidence>
<feature type="chain" id="PRO_5046044352" description="Pentapeptide MXKDX repeat protein" evidence="2">
    <location>
        <begin position="27"/>
        <end position="96"/>
    </location>
</feature>
<evidence type="ECO:0000313" key="3">
    <source>
        <dbReference type="EMBL" id="MFC0203261.1"/>
    </source>
</evidence>
<feature type="compositionally biased region" description="Low complexity" evidence="1">
    <location>
        <begin position="37"/>
        <end position="50"/>
    </location>
</feature>
<keyword evidence="4" id="KW-1185">Reference proteome</keyword>
<gene>
    <name evidence="3" type="ORF">ACFFJC_03145</name>
</gene>